<proteinExistence type="predicted"/>
<dbReference type="EMBL" id="KK117351">
    <property type="protein sequence ID" value="KFM70243.1"/>
    <property type="molecule type" value="Genomic_DNA"/>
</dbReference>
<sequence length="124" mass="14522">MQQELNQLNHIANSSHLKEQHDSVINNLKLRHQKETLQLKEKIDELQRKAEDAEKLRSEVSELQQKCEGLQIDKSELFNKLSANLAASQRQCEQLLESRPREEISNLELQLQQLGEEKLKLEQQ</sequence>
<accession>A0A087TYQ4</accession>
<gene>
    <name evidence="2" type="ORF">X975_27226</name>
</gene>
<evidence type="ECO:0000313" key="2">
    <source>
        <dbReference type="EMBL" id="KFM70243.1"/>
    </source>
</evidence>
<evidence type="ECO:0000256" key="1">
    <source>
        <dbReference type="SAM" id="Coils"/>
    </source>
</evidence>
<keyword evidence="1" id="KW-0175">Coiled coil</keyword>
<reference evidence="2 3" key="1">
    <citation type="submission" date="2013-11" db="EMBL/GenBank/DDBJ databases">
        <title>Genome sequencing of Stegodyphus mimosarum.</title>
        <authorList>
            <person name="Bechsgaard J."/>
        </authorList>
    </citation>
    <scope>NUCLEOTIDE SEQUENCE [LARGE SCALE GENOMIC DNA]</scope>
</reference>
<name>A0A087TYQ4_STEMI</name>
<dbReference type="OrthoDB" id="6427892at2759"/>
<keyword evidence="3" id="KW-1185">Reference proteome</keyword>
<evidence type="ECO:0000313" key="3">
    <source>
        <dbReference type="Proteomes" id="UP000054359"/>
    </source>
</evidence>
<organism evidence="2 3">
    <name type="scientific">Stegodyphus mimosarum</name>
    <name type="common">African social velvet spider</name>
    <dbReference type="NCBI Taxonomy" id="407821"/>
    <lineage>
        <taxon>Eukaryota</taxon>
        <taxon>Metazoa</taxon>
        <taxon>Ecdysozoa</taxon>
        <taxon>Arthropoda</taxon>
        <taxon>Chelicerata</taxon>
        <taxon>Arachnida</taxon>
        <taxon>Araneae</taxon>
        <taxon>Araneomorphae</taxon>
        <taxon>Entelegynae</taxon>
        <taxon>Eresoidea</taxon>
        <taxon>Eresidae</taxon>
        <taxon>Stegodyphus</taxon>
    </lineage>
</organism>
<dbReference type="Proteomes" id="UP000054359">
    <property type="component" value="Unassembled WGS sequence"/>
</dbReference>
<protein>
    <submittedName>
        <fullName evidence="2">Centrosomal protein</fullName>
    </submittedName>
</protein>
<dbReference type="AlphaFoldDB" id="A0A087TYQ4"/>
<feature type="coiled-coil region" evidence="1">
    <location>
        <begin position="25"/>
        <end position="124"/>
    </location>
</feature>
<feature type="non-terminal residue" evidence="2">
    <location>
        <position position="124"/>
    </location>
</feature>
<dbReference type="STRING" id="407821.A0A087TYQ4"/>